<dbReference type="AlphaFoldDB" id="A0A0B0PGE8"/>
<evidence type="ECO:0000313" key="1">
    <source>
        <dbReference type="EMBL" id="KHG22446.1"/>
    </source>
</evidence>
<organism evidence="1 2">
    <name type="scientific">Gossypium arboreum</name>
    <name type="common">Tree cotton</name>
    <name type="synonym">Gossypium nanking</name>
    <dbReference type="NCBI Taxonomy" id="29729"/>
    <lineage>
        <taxon>Eukaryota</taxon>
        <taxon>Viridiplantae</taxon>
        <taxon>Streptophyta</taxon>
        <taxon>Embryophyta</taxon>
        <taxon>Tracheophyta</taxon>
        <taxon>Spermatophyta</taxon>
        <taxon>Magnoliopsida</taxon>
        <taxon>eudicotyledons</taxon>
        <taxon>Gunneridae</taxon>
        <taxon>Pentapetalae</taxon>
        <taxon>rosids</taxon>
        <taxon>malvids</taxon>
        <taxon>Malvales</taxon>
        <taxon>Malvaceae</taxon>
        <taxon>Malvoideae</taxon>
        <taxon>Gossypium</taxon>
    </lineage>
</organism>
<proteinExistence type="predicted"/>
<evidence type="ECO:0000313" key="2">
    <source>
        <dbReference type="Proteomes" id="UP000032142"/>
    </source>
</evidence>
<keyword evidence="2" id="KW-1185">Reference proteome</keyword>
<dbReference type="EMBL" id="KN421786">
    <property type="protein sequence ID" value="KHG22446.1"/>
    <property type="molecule type" value="Genomic_DNA"/>
</dbReference>
<reference evidence="2" key="1">
    <citation type="submission" date="2014-09" db="EMBL/GenBank/DDBJ databases">
        <authorList>
            <person name="Mudge J."/>
            <person name="Ramaraj T."/>
            <person name="Lindquist I.E."/>
            <person name="Bharti A.K."/>
            <person name="Sundararajan A."/>
            <person name="Cameron C.T."/>
            <person name="Woodward J.E."/>
            <person name="May G.D."/>
            <person name="Brubaker C."/>
            <person name="Broadhvest J."/>
            <person name="Wilkins T.A."/>
        </authorList>
    </citation>
    <scope>NUCLEOTIDE SEQUENCE</scope>
    <source>
        <strain evidence="2">cv. AKA8401</strain>
    </source>
</reference>
<accession>A0A0B0PGE8</accession>
<sequence>MSGTCIGHIMRASVRPCLGHGIGIETRASVRHVWGMHRPHDGDVRASVRPCLRHGVGLDFDSQCKTMSGTWHQHYTLCLRLN</sequence>
<dbReference type="Proteomes" id="UP000032142">
    <property type="component" value="Unassembled WGS sequence"/>
</dbReference>
<name>A0A0B0PGE8_GOSAR</name>
<protein>
    <submittedName>
        <fullName evidence="1">Uncharacterized protein</fullName>
    </submittedName>
</protein>
<gene>
    <name evidence="1" type="ORF">F383_27764</name>
</gene>